<protein>
    <submittedName>
        <fullName evidence="2">Uncharacterized protein</fullName>
    </submittedName>
</protein>
<dbReference type="Proteomes" id="UP000245655">
    <property type="component" value="Unassembled WGS sequence"/>
</dbReference>
<evidence type="ECO:0000313" key="2">
    <source>
        <dbReference type="EMBL" id="PWK11403.1"/>
    </source>
</evidence>
<reference evidence="2 3" key="1">
    <citation type="submission" date="2018-05" db="EMBL/GenBank/DDBJ databases">
        <title>Genomic Encyclopedia of Type Strains, Phase IV (KMG-IV): sequencing the most valuable type-strain genomes for metagenomic binning, comparative biology and taxonomic classification.</title>
        <authorList>
            <person name="Goeker M."/>
        </authorList>
    </citation>
    <scope>NUCLEOTIDE SEQUENCE [LARGE SCALE GENOMIC DNA]</scope>
    <source>
        <strain evidence="2 3">DSM 7229</strain>
    </source>
</reference>
<dbReference type="AlphaFoldDB" id="A0A2V2A014"/>
<accession>A0A2V2A014</accession>
<comment type="caution">
    <text evidence="2">The sequence shown here is derived from an EMBL/GenBank/DDBJ whole genome shotgun (WGS) entry which is preliminary data.</text>
</comment>
<gene>
    <name evidence="2" type="ORF">C8D84_10843</name>
</gene>
<evidence type="ECO:0000256" key="1">
    <source>
        <dbReference type="SAM" id="Phobius"/>
    </source>
</evidence>
<keyword evidence="1" id="KW-1133">Transmembrane helix</keyword>
<name>A0A2V2A014_PSYIM</name>
<keyword evidence="1" id="KW-0812">Transmembrane</keyword>
<proteinExistence type="predicted"/>
<sequence>MDATPIIGASLLIGSSIFMYIVAFLAVMAVGGYLTYRTSPKRKQRREDKRNKDNPN</sequence>
<dbReference type="EMBL" id="QGGM01000008">
    <property type="protein sequence ID" value="PWK11403.1"/>
    <property type="molecule type" value="Genomic_DNA"/>
</dbReference>
<dbReference type="GeneID" id="60256496"/>
<keyword evidence="3" id="KW-1185">Reference proteome</keyword>
<evidence type="ECO:0000313" key="3">
    <source>
        <dbReference type="Proteomes" id="UP000245655"/>
    </source>
</evidence>
<feature type="transmembrane region" description="Helical" evidence="1">
    <location>
        <begin position="6"/>
        <end position="36"/>
    </location>
</feature>
<keyword evidence="1" id="KW-0472">Membrane</keyword>
<dbReference type="RefSeq" id="WP_157908376.1">
    <property type="nucleotide sequence ID" value="NZ_CAJGZV010000001.1"/>
</dbReference>
<organism evidence="2 3">
    <name type="scientific">Psychrobacter immobilis</name>
    <dbReference type="NCBI Taxonomy" id="498"/>
    <lineage>
        <taxon>Bacteria</taxon>
        <taxon>Pseudomonadati</taxon>
        <taxon>Pseudomonadota</taxon>
        <taxon>Gammaproteobacteria</taxon>
        <taxon>Moraxellales</taxon>
        <taxon>Moraxellaceae</taxon>
        <taxon>Psychrobacter</taxon>
    </lineage>
</organism>